<name>A0ABY8ARI0_9GAMM</name>
<sequence>MDDVINALAKGLELIWRNENHTKHNVPGWKIEFFLDVVSSTLNTHWSQEYLYKMTDEYKELCLIKAVTQYLKIDQVAIKKIEALYSHLINQEMKLTEQTHKKNEKVIDLNHFRKDKHEVFKTKVIEYIESIFFEKHFITFGNILKKKYIFVLTDFFDTDEIEKLIVGINLSSAN</sequence>
<reference evidence="1 2" key="1">
    <citation type="submission" date="2023-02" db="EMBL/GenBank/DDBJ databases">
        <title>Genome Sequence of L. cardiaca H63T.</title>
        <authorList>
            <person name="Lopez A.E."/>
            <person name="Cianciotto N.P."/>
        </authorList>
    </citation>
    <scope>NUCLEOTIDE SEQUENCE [LARGE SCALE GENOMIC DNA]</scope>
    <source>
        <strain evidence="1 2">H63</strain>
    </source>
</reference>
<evidence type="ECO:0000313" key="1">
    <source>
        <dbReference type="EMBL" id="WED42369.1"/>
    </source>
</evidence>
<organism evidence="1 2">
    <name type="scientific">Legionella cardiaca</name>
    <dbReference type="NCBI Taxonomy" id="1071983"/>
    <lineage>
        <taxon>Bacteria</taxon>
        <taxon>Pseudomonadati</taxon>
        <taxon>Pseudomonadota</taxon>
        <taxon>Gammaproteobacteria</taxon>
        <taxon>Legionellales</taxon>
        <taxon>Legionellaceae</taxon>
        <taxon>Legionella</taxon>
    </lineage>
</organism>
<dbReference type="RefSeq" id="WP_275088192.1">
    <property type="nucleotide sequence ID" value="NZ_CP119078.1"/>
</dbReference>
<accession>A0ABY8ARI0</accession>
<protein>
    <submittedName>
        <fullName evidence="1">Uncharacterized protein</fullName>
    </submittedName>
</protein>
<keyword evidence="2" id="KW-1185">Reference proteome</keyword>
<proteinExistence type="predicted"/>
<dbReference type="EMBL" id="CP119078">
    <property type="protein sequence ID" value="WED42369.1"/>
    <property type="molecule type" value="Genomic_DNA"/>
</dbReference>
<gene>
    <name evidence="1" type="ORF">PXX05_10615</name>
</gene>
<evidence type="ECO:0000313" key="2">
    <source>
        <dbReference type="Proteomes" id="UP001222087"/>
    </source>
</evidence>
<dbReference type="Proteomes" id="UP001222087">
    <property type="component" value="Chromosome"/>
</dbReference>